<evidence type="ECO:0000256" key="4">
    <source>
        <dbReference type="ARBA" id="ARBA00023140"/>
    </source>
</evidence>
<name>A0A7R9LX15_9ACAR</name>
<reference evidence="6" key="1">
    <citation type="submission" date="2020-11" db="EMBL/GenBank/DDBJ databases">
        <authorList>
            <person name="Tran Van P."/>
        </authorList>
    </citation>
    <scope>NUCLEOTIDE SEQUENCE</scope>
</reference>
<feature type="domain" description="AMP-dependent synthetase/ligase" evidence="5">
    <location>
        <begin position="33"/>
        <end position="208"/>
    </location>
</feature>
<dbReference type="Proteomes" id="UP000759131">
    <property type="component" value="Unassembled WGS sequence"/>
</dbReference>
<dbReference type="PANTHER" id="PTHR24096">
    <property type="entry name" value="LONG-CHAIN-FATTY-ACID--COA LIGASE"/>
    <property type="match status" value="1"/>
</dbReference>
<organism evidence="6">
    <name type="scientific">Medioppia subpectinata</name>
    <dbReference type="NCBI Taxonomy" id="1979941"/>
    <lineage>
        <taxon>Eukaryota</taxon>
        <taxon>Metazoa</taxon>
        <taxon>Ecdysozoa</taxon>
        <taxon>Arthropoda</taxon>
        <taxon>Chelicerata</taxon>
        <taxon>Arachnida</taxon>
        <taxon>Acari</taxon>
        <taxon>Acariformes</taxon>
        <taxon>Sarcoptiformes</taxon>
        <taxon>Oribatida</taxon>
        <taxon>Brachypylina</taxon>
        <taxon>Oppioidea</taxon>
        <taxon>Oppiidae</taxon>
        <taxon>Medioppia</taxon>
    </lineage>
</organism>
<comment type="subcellular location">
    <subcellularLocation>
        <location evidence="1">Peroxisome</location>
    </subcellularLocation>
</comment>
<evidence type="ECO:0000256" key="3">
    <source>
        <dbReference type="ARBA" id="ARBA00022598"/>
    </source>
</evidence>
<gene>
    <name evidence="6" type="ORF">OSB1V03_LOCUS21806</name>
</gene>
<evidence type="ECO:0000256" key="1">
    <source>
        <dbReference type="ARBA" id="ARBA00004275"/>
    </source>
</evidence>
<comment type="similarity">
    <text evidence="2">Belongs to the ATP-dependent AMP-binding enzyme family.</text>
</comment>
<dbReference type="InterPro" id="IPR020845">
    <property type="entry name" value="AMP-binding_CS"/>
</dbReference>
<sequence>MSDKYIVRSNRLPLDVLNISMSEFVWNNLQNLNPDNICIIDSTTDTKLTVKELITKSNALAMALVAKGVQKSDTIMTFAANSIEHMITLFAGAFLGTTLYPISPNANLYEMESLLETLGSMAIFTSAAKADIIDQVLAKNKKIKTKTVVVFDGVYNEFTTFADMLSKGNNQMLPKIPYFDVDPNKDIFIMLLSSGTTGAPKSLMTSHVAFNILG</sequence>
<dbReference type="Pfam" id="PF00501">
    <property type="entry name" value="AMP-binding"/>
    <property type="match status" value="1"/>
</dbReference>
<dbReference type="GO" id="GO:0016405">
    <property type="term" value="F:CoA-ligase activity"/>
    <property type="evidence" value="ECO:0007669"/>
    <property type="project" value="TreeGrafter"/>
</dbReference>
<dbReference type="GO" id="GO:0005777">
    <property type="term" value="C:peroxisome"/>
    <property type="evidence" value="ECO:0007669"/>
    <property type="project" value="UniProtKB-SubCell"/>
</dbReference>
<keyword evidence="3" id="KW-0436">Ligase</keyword>
<evidence type="ECO:0000313" key="6">
    <source>
        <dbReference type="EMBL" id="CAD7648182.1"/>
    </source>
</evidence>
<dbReference type="InterPro" id="IPR000873">
    <property type="entry name" value="AMP-dep_synth/lig_dom"/>
</dbReference>
<dbReference type="EMBL" id="CAJPIZ010042476">
    <property type="protein sequence ID" value="CAG2121860.1"/>
    <property type="molecule type" value="Genomic_DNA"/>
</dbReference>
<dbReference type="SUPFAM" id="SSF56801">
    <property type="entry name" value="Acetyl-CoA synthetase-like"/>
    <property type="match status" value="1"/>
</dbReference>
<dbReference type="EMBL" id="OC897051">
    <property type="protein sequence ID" value="CAD7648182.1"/>
    <property type="molecule type" value="Genomic_DNA"/>
</dbReference>
<accession>A0A7R9LX15</accession>
<evidence type="ECO:0000259" key="5">
    <source>
        <dbReference type="Pfam" id="PF00501"/>
    </source>
</evidence>
<keyword evidence="4" id="KW-0576">Peroxisome</keyword>
<dbReference type="PROSITE" id="PS00455">
    <property type="entry name" value="AMP_BINDING"/>
    <property type="match status" value="1"/>
</dbReference>
<protein>
    <recommendedName>
        <fullName evidence="5">AMP-dependent synthetase/ligase domain-containing protein</fullName>
    </recommendedName>
</protein>
<dbReference type="InterPro" id="IPR042099">
    <property type="entry name" value="ANL_N_sf"/>
</dbReference>
<keyword evidence="7" id="KW-1185">Reference proteome</keyword>
<proteinExistence type="inferred from homology"/>
<dbReference type="Gene3D" id="3.40.50.12780">
    <property type="entry name" value="N-terminal domain of ligase-like"/>
    <property type="match status" value="1"/>
</dbReference>
<dbReference type="OrthoDB" id="10253869at2759"/>
<dbReference type="AlphaFoldDB" id="A0A7R9LX15"/>
<dbReference type="PANTHER" id="PTHR24096:SF149">
    <property type="entry name" value="AMP-BINDING DOMAIN-CONTAINING PROTEIN-RELATED"/>
    <property type="match status" value="1"/>
</dbReference>
<evidence type="ECO:0000256" key="2">
    <source>
        <dbReference type="ARBA" id="ARBA00006432"/>
    </source>
</evidence>
<evidence type="ECO:0000313" key="7">
    <source>
        <dbReference type="Proteomes" id="UP000759131"/>
    </source>
</evidence>